<evidence type="ECO:0000313" key="3">
    <source>
        <dbReference type="EMBL" id="KIW69895.1"/>
    </source>
</evidence>
<dbReference type="AlphaFoldDB" id="A0A0D2FTQ0"/>
<comment type="similarity">
    <text evidence="1">Belongs to the multicopper oxidase family.</text>
</comment>
<dbReference type="GO" id="GO:0005507">
    <property type="term" value="F:copper ion binding"/>
    <property type="evidence" value="ECO:0007669"/>
    <property type="project" value="InterPro"/>
</dbReference>
<sequence length="64" mass="7475">MMLDIKWPDIVLRVTIDTIKLNCQPRLSTLINGQYPAPPIYLKPEQTTWIRVYNDADVNTTMVR</sequence>
<keyword evidence="4" id="KW-1185">Reference proteome</keyword>
<accession>A0A0D2FTQ0</accession>
<name>A0A0D2FTQ0_9EURO</name>
<evidence type="ECO:0000313" key="4">
    <source>
        <dbReference type="Proteomes" id="UP000054266"/>
    </source>
</evidence>
<evidence type="ECO:0000256" key="1">
    <source>
        <dbReference type="ARBA" id="ARBA00010609"/>
    </source>
</evidence>
<protein>
    <recommendedName>
        <fullName evidence="2">Plastocyanin-like domain-containing protein</fullName>
    </recommendedName>
</protein>
<dbReference type="InterPro" id="IPR008972">
    <property type="entry name" value="Cupredoxin"/>
</dbReference>
<dbReference type="InterPro" id="IPR011707">
    <property type="entry name" value="Cu-oxidase-like_N"/>
</dbReference>
<dbReference type="Gene3D" id="2.60.40.420">
    <property type="entry name" value="Cupredoxins - blue copper proteins"/>
    <property type="match status" value="1"/>
</dbReference>
<gene>
    <name evidence="3" type="ORF">PV04_02212</name>
</gene>
<proteinExistence type="inferred from homology"/>
<dbReference type="STRING" id="5601.A0A0D2FTQ0"/>
<evidence type="ECO:0000259" key="2">
    <source>
        <dbReference type="Pfam" id="PF07732"/>
    </source>
</evidence>
<dbReference type="HOGENOM" id="CLU_2867465_0_0_1"/>
<dbReference type="Proteomes" id="UP000054266">
    <property type="component" value="Unassembled WGS sequence"/>
</dbReference>
<reference evidence="3 4" key="1">
    <citation type="submission" date="2015-01" db="EMBL/GenBank/DDBJ databases">
        <title>The Genome Sequence of Capronia semiimmersa CBS27337.</title>
        <authorList>
            <consortium name="The Broad Institute Genomics Platform"/>
            <person name="Cuomo C."/>
            <person name="de Hoog S."/>
            <person name="Gorbushina A."/>
            <person name="Stielow B."/>
            <person name="Teixiera M."/>
            <person name="Abouelleil A."/>
            <person name="Chapman S.B."/>
            <person name="Priest M."/>
            <person name="Young S.K."/>
            <person name="Wortman J."/>
            <person name="Nusbaum C."/>
            <person name="Birren B."/>
        </authorList>
    </citation>
    <scope>NUCLEOTIDE SEQUENCE [LARGE SCALE GENOMIC DNA]</scope>
    <source>
        <strain evidence="3 4">CBS 27337</strain>
    </source>
</reference>
<dbReference type="SUPFAM" id="SSF49503">
    <property type="entry name" value="Cupredoxins"/>
    <property type="match status" value="1"/>
</dbReference>
<dbReference type="Pfam" id="PF07732">
    <property type="entry name" value="Cu-oxidase_3"/>
    <property type="match status" value="1"/>
</dbReference>
<dbReference type="EMBL" id="KN846957">
    <property type="protein sequence ID" value="KIW69895.1"/>
    <property type="molecule type" value="Genomic_DNA"/>
</dbReference>
<feature type="domain" description="Plastocyanin-like" evidence="2">
    <location>
        <begin position="14"/>
        <end position="62"/>
    </location>
</feature>
<organism evidence="3 4">
    <name type="scientific">Phialophora macrospora</name>
    <dbReference type="NCBI Taxonomy" id="1851006"/>
    <lineage>
        <taxon>Eukaryota</taxon>
        <taxon>Fungi</taxon>
        <taxon>Dikarya</taxon>
        <taxon>Ascomycota</taxon>
        <taxon>Pezizomycotina</taxon>
        <taxon>Eurotiomycetes</taxon>
        <taxon>Chaetothyriomycetidae</taxon>
        <taxon>Chaetothyriales</taxon>
        <taxon>Herpotrichiellaceae</taxon>
        <taxon>Phialophora</taxon>
    </lineage>
</organism>